<reference evidence="2 3" key="1">
    <citation type="submission" date="2021-11" db="EMBL/GenBank/DDBJ databases">
        <title>Black yeast isolated from Biological Soil Crust.</title>
        <authorList>
            <person name="Kurbessoian T."/>
        </authorList>
    </citation>
    <scope>NUCLEOTIDE SEQUENCE [LARGE SCALE GENOMIC DNA]</scope>
    <source>
        <strain evidence="2 3">CCFEE 5522</strain>
    </source>
</reference>
<dbReference type="EMBL" id="JAVFHQ010000023">
    <property type="protein sequence ID" value="KAK4544777.1"/>
    <property type="molecule type" value="Genomic_DNA"/>
</dbReference>
<dbReference type="PANTHER" id="PTHR11786">
    <property type="entry name" value="N-HYDROXYARYLAMINE O-ACETYLTRANSFERASE"/>
    <property type="match status" value="1"/>
</dbReference>
<dbReference type="SUPFAM" id="SSF54001">
    <property type="entry name" value="Cysteine proteinases"/>
    <property type="match status" value="1"/>
</dbReference>
<dbReference type="Proteomes" id="UP001324427">
    <property type="component" value="Unassembled WGS sequence"/>
</dbReference>
<evidence type="ECO:0000313" key="3">
    <source>
        <dbReference type="Proteomes" id="UP001324427"/>
    </source>
</evidence>
<dbReference type="InterPro" id="IPR001447">
    <property type="entry name" value="Arylamine_N-AcTrfase"/>
</dbReference>
<keyword evidence="3" id="KW-1185">Reference proteome</keyword>
<gene>
    <name evidence="2" type="ORF">LTR36_004026</name>
</gene>
<organism evidence="2 3">
    <name type="scientific">Oleoguttula mirabilis</name>
    <dbReference type="NCBI Taxonomy" id="1507867"/>
    <lineage>
        <taxon>Eukaryota</taxon>
        <taxon>Fungi</taxon>
        <taxon>Dikarya</taxon>
        <taxon>Ascomycota</taxon>
        <taxon>Pezizomycotina</taxon>
        <taxon>Dothideomycetes</taxon>
        <taxon>Dothideomycetidae</taxon>
        <taxon>Mycosphaerellales</taxon>
        <taxon>Teratosphaeriaceae</taxon>
        <taxon>Oleoguttula</taxon>
    </lineage>
</organism>
<dbReference type="InterPro" id="IPR038765">
    <property type="entry name" value="Papain-like_cys_pep_sf"/>
</dbReference>
<evidence type="ECO:0008006" key="4">
    <source>
        <dbReference type="Google" id="ProtNLM"/>
    </source>
</evidence>
<proteinExistence type="inferred from homology"/>
<sequence length="332" mass="37657">MARPTGRPSERPCYTPAQLHQVYEHIGLPSKFRYEPGEFSREVIRHRDGFNFLTALQTYTLATVPFENLELHYSSHHQVSIHADALFNKIIRQGNGRGGYCVENNTFLGTVLRSLGFEVMSVGARVNSQVTPGGELSGECRFGGWSHMVNLITIRGEIYMVDVGFGSGGPTHPMSLSSDGGITMNMPPNQNVRLRRDGIPENEHIDTKLWLLERRNADDGPWTPLYCFEDQYCFLPQDFEVMNFFTSTHRTCYFTFRVLASRYVLEEGSDRLIGDVVLYENSVHRRVGGTKELLATLTTEQERIEALKYFLGITLSESQREGIRGMCTELNP</sequence>
<accession>A0AAV9JHV9</accession>
<protein>
    <recommendedName>
        <fullName evidence="4">Arylamine N-acetyltransferase</fullName>
    </recommendedName>
</protein>
<dbReference type="Gene3D" id="3.30.2140.20">
    <property type="match status" value="1"/>
</dbReference>
<dbReference type="PANTHER" id="PTHR11786:SF0">
    <property type="entry name" value="ARYLAMINE N-ACETYLTRANSFERASE 4-RELATED"/>
    <property type="match status" value="1"/>
</dbReference>
<dbReference type="AlphaFoldDB" id="A0AAV9JHV9"/>
<comment type="similarity">
    <text evidence="1">Belongs to the arylamine N-acetyltransferase family.</text>
</comment>
<dbReference type="GO" id="GO:0016407">
    <property type="term" value="F:acetyltransferase activity"/>
    <property type="evidence" value="ECO:0007669"/>
    <property type="project" value="InterPro"/>
</dbReference>
<name>A0AAV9JHV9_9PEZI</name>
<evidence type="ECO:0000313" key="2">
    <source>
        <dbReference type="EMBL" id="KAK4544777.1"/>
    </source>
</evidence>
<evidence type="ECO:0000256" key="1">
    <source>
        <dbReference type="ARBA" id="ARBA00006547"/>
    </source>
</evidence>
<dbReference type="InterPro" id="IPR053710">
    <property type="entry name" value="Arylamine_NAT_domain_sf"/>
</dbReference>
<comment type="caution">
    <text evidence="2">The sequence shown here is derived from an EMBL/GenBank/DDBJ whole genome shotgun (WGS) entry which is preliminary data.</text>
</comment>
<dbReference type="Pfam" id="PF00797">
    <property type="entry name" value="Acetyltransf_2"/>
    <property type="match status" value="1"/>
</dbReference>